<proteinExistence type="predicted"/>
<dbReference type="RefSeq" id="WP_034638410.1">
    <property type="nucleotide sequence ID" value="NZ_CBCSJC010000033.1"/>
</dbReference>
<name>A0A073JZH2_9BACI</name>
<sequence length="387" mass="45126">MNSQRIVSVPLIFENHIIKLTIPVALLFTFYMPQPLLLYPLLVYYMLAFFIFRYVTYIEENFHIINEKKTTRLFPEEDGKLSISLQNDAKLPLVNGQCFFHTNPSLTMHKMTGIDQISKTFVSFPFMQQARSRQKWDFTFTAAKRGVFQLEQFECVISDPFNIVQVHLPVIHKLKSEIIVYPSPKQVVGLQEIQQLQIGSYRTNFSFFHDETSIVGVKQYERESFRSIHWKASAKMQTLQAKQYEAVKNYSWTICLSLAANKGFGWRENVEDMISYTTHICQIATEKKIPFELFISVFSESGPLHLSLNDGTMQYTQALEELARISEDSTLLPRESFLHYVMRQRERSSTMLFVGVPKEELPNTMQPTYLVRDEGMVERLENMATLR</sequence>
<dbReference type="PANTHER" id="PTHR34351:SF2">
    <property type="entry name" value="DUF58 DOMAIN-CONTAINING PROTEIN"/>
    <property type="match status" value="1"/>
</dbReference>
<gene>
    <name evidence="2" type="ORF">BAMA_20270</name>
</gene>
<evidence type="ECO:0000313" key="2">
    <source>
        <dbReference type="EMBL" id="KEK19607.1"/>
    </source>
</evidence>
<dbReference type="AlphaFoldDB" id="A0A073JZH2"/>
<evidence type="ECO:0000256" key="1">
    <source>
        <dbReference type="SAM" id="Phobius"/>
    </source>
</evidence>
<keyword evidence="1" id="KW-1133">Transmembrane helix</keyword>
<organism evidence="2 3">
    <name type="scientific">Bacillus manliponensis</name>
    <dbReference type="NCBI Taxonomy" id="574376"/>
    <lineage>
        <taxon>Bacteria</taxon>
        <taxon>Bacillati</taxon>
        <taxon>Bacillota</taxon>
        <taxon>Bacilli</taxon>
        <taxon>Bacillales</taxon>
        <taxon>Bacillaceae</taxon>
        <taxon>Bacillus</taxon>
        <taxon>Bacillus cereus group</taxon>
    </lineage>
</organism>
<keyword evidence="1" id="KW-0812">Transmembrane</keyword>
<keyword evidence="1" id="KW-0472">Membrane</keyword>
<dbReference type="OrthoDB" id="9789943at2"/>
<dbReference type="EMBL" id="JOTN01000006">
    <property type="protein sequence ID" value="KEK19607.1"/>
    <property type="molecule type" value="Genomic_DNA"/>
</dbReference>
<protein>
    <submittedName>
        <fullName evidence="2">Uncharacterized protein</fullName>
    </submittedName>
</protein>
<feature type="transmembrane region" description="Helical" evidence="1">
    <location>
        <begin position="12"/>
        <end position="31"/>
    </location>
</feature>
<comment type="caution">
    <text evidence="2">The sequence shown here is derived from an EMBL/GenBank/DDBJ whole genome shotgun (WGS) entry which is preliminary data.</text>
</comment>
<reference evidence="2 3" key="1">
    <citation type="submission" date="2014-06" db="EMBL/GenBank/DDBJ databases">
        <title>Draft genome sequence of Bacillus manliponensis JCM 15802 (MCCC 1A00708).</title>
        <authorList>
            <person name="Lai Q."/>
            <person name="Liu Y."/>
            <person name="Shao Z."/>
        </authorList>
    </citation>
    <scope>NUCLEOTIDE SEQUENCE [LARGE SCALE GENOMIC DNA]</scope>
    <source>
        <strain evidence="2 3">JCM 15802</strain>
    </source>
</reference>
<dbReference type="Proteomes" id="UP000027822">
    <property type="component" value="Unassembled WGS sequence"/>
</dbReference>
<evidence type="ECO:0000313" key="3">
    <source>
        <dbReference type="Proteomes" id="UP000027822"/>
    </source>
</evidence>
<dbReference type="STRING" id="574376.BAMA_20270"/>
<feature type="transmembrane region" description="Helical" evidence="1">
    <location>
        <begin position="37"/>
        <end position="55"/>
    </location>
</feature>
<dbReference type="eggNOG" id="COG1721">
    <property type="taxonomic scope" value="Bacteria"/>
</dbReference>
<accession>A0A073JZH2</accession>
<keyword evidence="3" id="KW-1185">Reference proteome</keyword>
<dbReference type="PANTHER" id="PTHR34351">
    <property type="entry name" value="SLR1927 PROTEIN-RELATED"/>
    <property type="match status" value="1"/>
</dbReference>